<feature type="region of interest" description="Disordered" evidence="1">
    <location>
        <begin position="1"/>
        <end position="77"/>
    </location>
</feature>
<feature type="domain" description="DUF8060" evidence="3">
    <location>
        <begin position="36"/>
        <end position="148"/>
    </location>
</feature>
<keyword evidence="2" id="KW-0812">Transmembrane</keyword>
<protein>
    <recommendedName>
        <fullName evidence="3">DUF8060 domain-containing protein</fullName>
    </recommendedName>
</protein>
<feature type="transmembrane region" description="Helical" evidence="2">
    <location>
        <begin position="126"/>
        <end position="144"/>
    </location>
</feature>
<keyword evidence="2" id="KW-0472">Membrane</keyword>
<gene>
    <name evidence="4" type="ORF">HSB1_31720</name>
</gene>
<dbReference type="Pfam" id="PF26256">
    <property type="entry name" value="DUF8060"/>
    <property type="match status" value="1"/>
</dbReference>
<dbReference type="AlphaFoldDB" id="J3JEV6"/>
<dbReference type="eggNOG" id="arCOG03925">
    <property type="taxonomic scope" value="Archaea"/>
</dbReference>
<evidence type="ECO:0000256" key="2">
    <source>
        <dbReference type="SAM" id="Phobius"/>
    </source>
</evidence>
<reference evidence="4 5" key="1">
    <citation type="journal article" date="2012" name="J. Bacteriol.">
        <title>Draft Genome Sequence of the Extremely Halophilic Archaeon Halogranum salarium B-1T.</title>
        <authorList>
            <person name="Kim K.K."/>
            <person name="Lee K.C."/>
            <person name="Lee J.S."/>
        </authorList>
    </citation>
    <scope>NUCLEOTIDE SEQUENCE [LARGE SCALE GENOMIC DNA]</scope>
    <source>
        <strain evidence="4 5">B-1</strain>
    </source>
</reference>
<organism evidence="4 5">
    <name type="scientific">Halogranum salarium B-1</name>
    <dbReference type="NCBI Taxonomy" id="1210908"/>
    <lineage>
        <taxon>Archaea</taxon>
        <taxon>Methanobacteriati</taxon>
        <taxon>Methanobacteriota</taxon>
        <taxon>Stenosarchaea group</taxon>
        <taxon>Halobacteria</taxon>
        <taxon>Halobacteriales</taxon>
        <taxon>Haloferacaceae</taxon>
    </lineage>
</organism>
<evidence type="ECO:0000256" key="1">
    <source>
        <dbReference type="SAM" id="MobiDB-lite"/>
    </source>
</evidence>
<proteinExistence type="predicted"/>
<evidence type="ECO:0000259" key="3">
    <source>
        <dbReference type="Pfam" id="PF26256"/>
    </source>
</evidence>
<feature type="transmembrane region" description="Helical" evidence="2">
    <location>
        <begin position="84"/>
        <end position="106"/>
    </location>
</feature>
<comment type="caution">
    <text evidence="4">The sequence shown here is derived from an EMBL/GenBank/DDBJ whole genome shotgun (WGS) entry which is preliminary data.</text>
</comment>
<sequence>MVAMSDPERDVDAGEGEATERDSKRTTNPGDLRDMTNETDATSATDATTTTDATNTTNTASTDGGSTVTSSNRSTESGRDMRTYVNYALLAGLCLLAFIAALQFYFSATQAISVWVTREYRPLFSMVFNLAVLLVVGAGITFQLRRLYGE</sequence>
<evidence type="ECO:0000313" key="5">
    <source>
        <dbReference type="Proteomes" id="UP000007813"/>
    </source>
</evidence>
<evidence type="ECO:0000313" key="4">
    <source>
        <dbReference type="EMBL" id="EJN58694.1"/>
    </source>
</evidence>
<dbReference type="EMBL" id="ALJD01000008">
    <property type="protein sequence ID" value="EJN58694.1"/>
    <property type="molecule type" value="Genomic_DNA"/>
</dbReference>
<dbReference type="InterPro" id="IPR058373">
    <property type="entry name" value="DUF8060"/>
</dbReference>
<accession>J3JEV6</accession>
<name>J3JEV6_9EURY</name>
<feature type="compositionally biased region" description="Low complexity" evidence="1">
    <location>
        <begin position="39"/>
        <end position="67"/>
    </location>
</feature>
<feature type="compositionally biased region" description="Basic and acidic residues" evidence="1">
    <location>
        <begin position="1"/>
        <end position="36"/>
    </location>
</feature>
<keyword evidence="2" id="KW-1133">Transmembrane helix</keyword>
<dbReference type="Proteomes" id="UP000007813">
    <property type="component" value="Unassembled WGS sequence"/>
</dbReference>